<keyword evidence="3" id="KW-1185">Reference proteome</keyword>
<dbReference type="InterPro" id="IPR011009">
    <property type="entry name" value="Kinase-like_dom_sf"/>
</dbReference>
<evidence type="ECO:0000313" key="2">
    <source>
        <dbReference type="EMBL" id="CAD7702433.1"/>
    </source>
</evidence>
<dbReference type="Gene3D" id="3.30.200.20">
    <property type="entry name" value="Phosphorylase Kinase, domain 1"/>
    <property type="match status" value="1"/>
</dbReference>
<proteinExistence type="predicted"/>
<feature type="region of interest" description="Disordered" evidence="1">
    <location>
        <begin position="1"/>
        <end position="24"/>
    </location>
</feature>
<evidence type="ECO:0000256" key="1">
    <source>
        <dbReference type="SAM" id="MobiDB-lite"/>
    </source>
</evidence>
<protein>
    <recommendedName>
        <fullName evidence="4">Protein kinase domain-containing protein</fullName>
    </recommendedName>
</protein>
<dbReference type="OrthoDB" id="1043025at2759"/>
<sequence>MGNVCCPMKKAGPDTLGQDPLTPGPMDEASHTPLINGDNPSLVQLEPHRHRFCRNRGAKRTQIDYLISRGVCPPPDAGEQGGGLPDGQDGRRSAPRRWAKGHAVAEGAFGQVFVGLDLDTGQPIAIKQVKNSNRTAANTPRYWRNCITENGAILVGARLHLKLHRKVIGLLARIVPLRLCWSVNHGFGSFPPIHGSEGIAPSCRCSSLSGPPRNRGIG</sequence>
<dbReference type="EMBL" id="CAJHUC010001827">
    <property type="protein sequence ID" value="CAD7702433.1"/>
    <property type="molecule type" value="Genomic_DNA"/>
</dbReference>
<organism evidence="2 3">
    <name type="scientific">Ostreobium quekettii</name>
    <dbReference type="NCBI Taxonomy" id="121088"/>
    <lineage>
        <taxon>Eukaryota</taxon>
        <taxon>Viridiplantae</taxon>
        <taxon>Chlorophyta</taxon>
        <taxon>core chlorophytes</taxon>
        <taxon>Ulvophyceae</taxon>
        <taxon>TCBD clade</taxon>
        <taxon>Bryopsidales</taxon>
        <taxon>Ostreobineae</taxon>
        <taxon>Ostreobiaceae</taxon>
        <taxon>Ostreobium</taxon>
    </lineage>
</organism>
<evidence type="ECO:0000313" key="3">
    <source>
        <dbReference type="Proteomes" id="UP000708148"/>
    </source>
</evidence>
<dbReference type="AlphaFoldDB" id="A0A8S1J8P8"/>
<accession>A0A8S1J8P8</accession>
<gene>
    <name evidence="2" type="ORF">OSTQU699_LOCUS7790</name>
</gene>
<comment type="caution">
    <text evidence="2">The sequence shown here is derived from an EMBL/GenBank/DDBJ whole genome shotgun (WGS) entry which is preliminary data.</text>
</comment>
<name>A0A8S1J8P8_9CHLO</name>
<evidence type="ECO:0008006" key="4">
    <source>
        <dbReference type="Google" id="ProtNLM"/>
    </source>
</evidence>
<reference evidence="2" key="1">
    <citation type="submission" date="2020-12" db="EMBL/GenBank/DDBJ databases">
        <authorList>
            <person name="Iha C."/>
        </authorList>
    </citation>
    <scope>NUCLEOTIDE SEQUENCE</scope>
</reference>
<feature type="region of interest" description="Disordered" evidence="1">
    <location>
        <begin position="70"/>
        <end position="98"/>
    </location>
</feature>
<dbReference type="SUPFAM" id="SSF56112">
    <property type="entry name" value="Protein kinase-like (PK-like)"/>
    <property type="match status" value="1"/>
</dbReference>
<dbReference type="Proteomes" id="UP000708148">
    <property type="component" value="Unassembled WGS sequence"/>
</dbReference>